<dbReference type="AlphaFoldDB" id="X1AUM3"/>
<gene>
    <name evidence="1" type="ORF">S01H4_28581</name>
</gene>
<comment type="caution">
    <text evidence="1">The sequence shown here is derived from an EMBL/GenBank/DDBJ whole genome shotgun (WGS) entry which is preliminary data.</text>
</comment>
<feature type="non-terminal residue" evidence="1">
    <location>
        <position position="1"/>
    </location>
</feature>
<dbReference type="EMBL" id="BART01014258">
    <property type="protein sequence ID" value="GAG86674.1"/>
    <property type="molecule type" value="Genomic_DNA"/>
</dbReference>
<name>X1AUM3_9ZZZZ</name>
<reference evidence="1" key="1">
    <citation type="journal article" date="2014" name="Front. Microbiol.">
        <title>High frequency of phylogenetically diverse reductive dehalogenase-homologous genes in deep subseafloor sedimentary metagenomes.</title>
        <authorList>
            <person name="Kawai M."/>
            <person name="Futagami T."/>
            <person name="Toyoda A."/>
            <person name="Takaki Y."/>
            <person name="Nishi S."/>
            <person name="Hori S."/>
            <person name="Arai W."/>
            <person name="Tsubouchi T."/>
            <person name="Morono Y."/>
            <person name="Uchiyama I."/>
            <person name="Ito T."/>
            <person name="Fujiyama A."/>
            <person name="Inagaki F."/>
            <person name="Takami H."/>
        </authorList>
    </citation>
    <scope>NUCLEOTIDE SEQUENCE</scope>
    <source>
        <strain evidence="1">Expedition CK06-06</strain>
    </source>
</reference>
<proteinExistence type="predicted"/>
<protein>
    <submittedName>
        <fullName evidence="1">Uncharacterized protein</fullName>
    </submittedName>
</protein>
<sequence>GVASGPNIIAAGLPGIKCMIKKTKIPTMNIMGIKAKILFSI</sequence>
<organism evidence="1">
    <name type="scientific">marine sediment metagenome</name>
    <dbReference type="NCBI Taxonomy" id="412755"/>
    <lineage>
        <taxon>unclassified sequences</taxon>
        <taxon>metagenomes</taxon>
        <taxon>ecological metagenomes</taxon>
    </lineage>
</organism>
<accession>X1AUM3</accession>
<evidence type="ECO:0000313" key="1">
    <source>
        <dbReference type="EMBL" id="GAG86674.1"/>
    </source>
</evidence>